<dbReference type="InterPro" id="IPR027417">
    <property type="entry name" value="P-loop_NTPase"/>
</dbReference>
<dbReference type="PANTHER" id="PTHR42734">
    <property type="entry name" value="METAL TRANSPORT SYSTEM ATP-BINDING PROTEIN TM_0124-RELATED"/>
    <property type="match status" value="1"/>
</dbReference>
<sequence length="231" mass="26663">MLKIKNLNFSYKNKQILNNINLEITKNSALIALNGAGKSTLFNCITNNIKNNAQIYINNNDIQKMSIKELAKELSYLPQNIELSIKLTVFEFCLFSCNLNNYFAKAKQEDIIKINNILKKFKLFHLRNSYFNELSGGQQQLISIIALLCNDSKILILDEPFAALDLANTKFLLDFFTSLNKIIFFSTHNIKHALYLNCDIYLLKNSQIEKLNKIDNNILNYIYECDVSKLI</sequence>
<keyword evidence="7" id="KW-1185">Reference proteome</keyword>
<proteinExistence type="inferred from homology"/>
<dbReference type="SMART" id="SM00382">
    <property type="entry name" value="AAA"/>
    <property type="match status" value="1"/>
</dbReference>
<dbReference type="InterPro" id="IPR003439">
    <property type="entry name" value="ABC_transporter-like_ATP-bd"/>
</dbReference>
<evidence type="ECO:0000256" key="3">
    <source>
        <dbReference type="ARBA" id="ARBA00022741"/>
    </source>
</evidence>
<organism evidence="6 7">
    <name type="scientific">Campylobacter canadensis</name>
    <dbReference type="NCBI Taxonomy" id="449520"/>
    <lineage>
        <taxon>Bacteria</taxon>
        <taxon>Pseudomonadati</taxon>
        <taxon>Campylobacterota</taxon>
        <taxon>Epsilonproteobacteria</taxon>
        <taxon>Campylobacterales</taxon>
        <taxon>Campylobacteraceae</taxon>
        <taxon>Campylobacter</taxon>
    </lineage>
</organism>
<dbReference type="GO" id="GO:0005524">
    <property type="term" value="F:ATP binding"/>
    <property type="evidence" value="ECO:0007669"/>
    <property type="project" value="UniProtKB-KW"/>
</dbReference>
<evidence type="ECO:0000256" key="4">
    <source>
        <dbReference type="ARBA" id="ARBA00022840"/>
    </source>
</evidence>
<dbReference type="InterPro" id="IPR003593">
    <property type="entry name" value="AAA+_ATPase"/>
</dbReference>
<dbReference type="PANTHER" id="PTHR42734:SF6">
    <property type="entry name" value="MOLYBDATE IMPORT ATP-BINDING PROTEIN MOLC"/>
    <property type="match status" value="1"/>
</dbReference>
<feature type="domain" description="ABC transporter" evidence="5">
    <location>
        <begin position="2"/>
        <end position="230"/>
    </location>
</feature>
<dbReference type="Pfam" id="PF00005">
    <property type="entry name" value="ABC_tran"/>
    <property type="match status" value="1"/>
</dbReference>
<dbReference type="PROSITE" id="PS00211">
    <property type="entry name" value="ABC_TRANSPORTER_1"/>
    <property type="match status" value="1"/>
</dbReference>
<name>A0ABS7WRY9_9BACT</name>
<protein>
    <submittedName>
        <fullName evidence="6">ABC transporter ATP-binding protein</fullName>
    </submittedName>
</protein>
<comment type="caution">
    <text evidence="6">The sequence shown here is derived from an EMBL/GenBank/DDBJ whole genome shotgun (WGS) entry which is preliminary data.</text>
</comment>
<dbReference type="SUPFAM" id="SSF52540">
    <property type="entry name" value="P-loop containing nucleoside triphosphate hydrolases"/>
    <property type="match status" value="1"/>
</dbReference>
<dbReference type="InterPro" id="IPR017871">
    <property type="entry name" value="ABC_transporter-like_CS"/>
</dbReference>
<dbReference type="RefSeq" id="WP_172231586.1">
    <property type="nucleotide sequence ID" value="NZ_CP035946.1"/>
</dbReference>
<dbReference type="PROSITE" id="PS50893">
    <property type="entry name" value="ABC_TRANSPORTER_2"/>
    <property type="match status" value="1"/>
</dbReference>
<keyword evidence="2" id="KW-0813">Transport</keyword>
<comment type="similarity">
    <text evidence="1">Belongs to the ABC transporter superfamily.</text>
</comment>
<evidence type="ECO:0000256" key="1">
    <source>
        <dbReference type="ARBA" id="ARBA00005417"/>
    </source>
</evidence>
<dbReference type="EMBL" id="JACGBB010000006">
    <property type="protein sequence ID" value="MBZ7987298.1"/>
    <property type="molecule type" value="Genomic_DNA"/>
</dbReference>
<accession>A0ABS7WRY9</accession>
<evidence type="ECO:0000259" key="5">
    <source>
        <dbReference type="PROSITE" id="PS50893"/>
    </source>
</evidence>
<evidence type="ECO:0000256" key="2">
    <source>
        <dbReference type="ARBA" id="ARBA00022448"/>
    </source>
</evidence>
<evidence type="ECO:0000313" key="6">
    <source>
        <dbReference type="EMBL" id="MBZ7987298.1"/>
    </source>
</evidence>
<dbReference type="InterPro" id="IPR050153">
    <property type="entry name" value="Metal_Ion_Import_ABC"/>
</dbReference>
<dbReference type="Proteomes" id="UP000786183">
    <property type="component" value="Unassembled WGS sequence"/>
</dbReference>
<evidence type="ECO:0000313" key="7">
    <source>
        <dbReference type="Proteomes" id="UP000786183"/>
    </source>
</evidence>
<gene>
    <name evidence="6" type="ORF">AVCANL283_04135</name>
</gene>
<reference evidence="6 7" key="1">
    <citation type="submission" date="2020-07" db="EMBL/GenBank/DDBJ databases">
        <title>Transfer of Campylobacter canadensis to the novel genus Avispirillum gen. nov., that also includes two novel species recovered from migratory waterfowl: Avispirillum anseris sp. nov. and Avispirillum brantae sp. nov.</title>
        <authorList>
            <person name="Miller W.G."/>
            <person name="Chapman M.H."/>
            <person name="Yee E."/>
            <person name="Inglis G.D."/>
        </authorList>
    </citation>
    <scope>NUCLEOTIDE SEQUENCE [LARGE SCALE GENOMIC DNA]</scope>
    <source>
        <strain evidence="6 7">L283</strain>
    </source>
</reference>
<dbReference type="Gene3D" id="3.40.50.300">
    <property type="entry name" value="P-loop containing nucleotide triphosphate hydrolases"/>
    <property type="match status" value="1"/>
</dbReference>
<keyword evidence="3" id="KW-0547">Nucleotide-binding</keyword>
<keyword evidence="4 6" id="KW-0067">ATP-binding</keyword>